<dbReference type="PANTHER" id="PTHR33885">
    <property type="entry name" value="PHAGE SHOCK PROTEIN C"/>
    <property type="match status" value="1"/>
</dbReference>
<evidence type="ECO:0000256" key="3">
    <source>
        <dbReference type="ARBA" id="ARBA00022692"/>
    </source>
</evidence>
<evidence type="ECO:0000256" key="4">
    <source>
        <dbReference type="ARBA" id="ARBA00022989"/>
    </source>
</evidence>
<organism evidence="8 9">
    <name type="scientific">Sneathia sanguinegens</name>
    <dbReference type="NCBI Taxonomy" id="40543"/>
    <lineage>
        <taxon>Bacteria</taxon>
        <taxon>Fusobacteriati</taxon>
        <taxon>Fusobacteriota</taxon>
        <taxon>Fusobacteriia</taxon>
        <taxon>Fusobacteriales</taxon>
        <taxon>Leptotrichiaceae</taxon>
        <taxon>Sneathia</taxon>
    </lineage>
</organism>
<feature type="domain" description="Phage shock protein PspC N-terminal" evidence="7">
    <location>
        <begin position="3"/>
        <end position="56"/>
    </location>
</feature>
<comment type="caution">
    <text evidence="8">The sequence shown here is derived from an EMBL/GenBank/DDBJ whole genome shotgun (WGS) entry which is preliminary data.</text>
</comment>
<evidence type="ECO:0000256" key="1">
    <source>
        <dbReference type="ARBA" id="ARBA00004162"/>
    </source>
</evidence>
<reference evidence="8 9" key="1">
    <citation type="submission" date="2023-06" db="EMBL/GenBank/DDBJ databases">
        <title>Antibody response to the Sneathia vaginalis cytopathogenic toxin A during pregnancy.</title>
        <authorList>
            <person name="Mccoy Z.T."/>
            <person name="Serrano M.G."/>
            <person name="Spaine K."/>
            <person name="Edwards D.J."/>
            <person name="Buck G.A."/>
            <person name="Jefferson K."/>
        </authorList>
    </citation>
    <scope>NUCLEOTIDE SEQUENCE [LARGE SCALE GENOMIC DNA]</scope>
    <source>
        <strain evidence="8 9">CCUG 42621</strain>
    </source>
</reference>
<keyword evidence="3 6" id="KW-0812">Transmembrane</keyword>
<keyword evidence="2" id="KW-1003">Cell membrane</keyword>
<dbReference type="Proteomes" id="UP001225134">
    <property type="component" value="Unassembled WGS sequence"/>
</dbReference>
<accession>A0ABT7HIV0</accession>
<dbReference type="Pfam" id="PF04024">
    <property type="entry name" value="PspC"/>
    <property type="match status" value="1"/>
</dbReference>
<feature type="transmembrane region" description="Helical" evidence="6">
    <location>
        <begin position="30"/>
        <end position="53"/>
    </location>
</feature>
<dbReference type="InterPro" id="IPR052027">
    <property type="entry name" value="PspC"/>
</dbReference>
<evidence type="ECO:0000313" key="8">
    <source>
        <dbReference type="EMBL" id="MDK9580445.1"/>
    </source>
</evidence>
<dbReference type="EMBL" id="JASSPP010000003">
    <property type="protein sequence ID" value="MDK9580445.1"/>
    <property type="molecule type" value="Genomic_DNA"/>
</dbReference>
<dbReference type="PANTHER" id="PTHR33885:SF3">
    <property type="entry name" value="PHAGE SHOCK PROTEIN C"/>
    <property type="match status" value="1"/>
</dbReference>
<evidence type="ECO:0000256" key="5">
    <source>
        <dbReference type="ARBA" id="ARBA00023136"/>
    </source>
</evidence>
<proteinExistence type="predicted"/>
<sequence>MRKRLTRSRKNRMIFGVCGGIAEYLDIDPVIVRLIFLFFGVTLFFYVVMAVIIPEED</sequence>
<evidence type="ECO:0000313" key="9">
    <source>
        <dbReference type="Proteomes" id="UP001225134"/>
    </source>
</evidence>
<comment type="subcellular location">
    <subcellularLocation>
        <location evidence="1">Cell membrane</location>
        <topology evidence="1">Single-pass membrane protein</topology>
    </subcellularLocation>
</comment>
<keyword evidence="5 6" id="KW-0472">Membrane</keyword>
<evidence type="ECO:0000259" key="7">
    <source>
        <dbReference type="Pfam" id="PF04024"/>
    </source>
</evidence>
<dbReference type="RefSeq" id="WP_083497786.1">
    <property type="nucleotide sequence ID" value="NZ_CAMYCH010000001.1"/>
</dbReference>
<protein>
    <submittedName>
        <fullName evidence="8">PspC domain-containing protein</fullName>
    </submittedName>
</protein>
<keyword evidence="9" id="KW-1185">Reference proteome</keyword>
<keyword evidence="4 6" id="KW-1133">Transmembrane helix</keyword>
<name>A0ABT7HIV0_9FUSO</name>
<dbReference type="InterPro" id="IPR007168">
    <property type="entry name" value="Phageshock_PspC_N"/>
</dbReference>
<evidence type="ECO:0000256" key="6">
    <source>
        <dbReference type="SAM" id="Phobius"/>
    </source>
</evidence>
<gene>
    <name evidence="8" type="ORF">QQA45_02810</name>
</gene>
<evidence type="ECO:0000256" key="2">
    <source>
        <dbReference type="ARBA" id="ARBA00022475"/>
    </source>
</evidence>